<gene>
    <name evidence="1" type="ORF">PUN28_008427</name>
</gene>
<name>A0AAW2G036_9HYME</name>
<dbReference type="EMBL" id="JADYXP020000007">
    <property type="protein sequence ID" value="KAL0120745.1"/>
    <property type="molecule type" value="Genomic_DNA"/>
</dbReference>
<organism evidence="1 2">
    <name type="scientific">Cardiocondyla obscurior</name>
    <dbReference type="NCBI Taxonomy" id="286306"/>
    <lineage>
        <taxon>Eukaryota</taxon>
        <taxon>Metazoa</taxon>
        <taxon>Ecdysozoa</taxon>
        <taxon>Arthropoda</taxon>
        <taxon>Hexapoda</taxon>
        <taxon>Insecta</taxon>
        <taxon>Pterygota</taxon>
        <taxon>Neoptera</taxon>
        <taxon>Endopterygota</taxon>
        <taxon>Hymenoptera</taxon>
        <taxon>Apocrita</taxon>
        <taxon>Aculeata</taxon>
        <taxon>Formicoidea</taxon>
        <taxon>Formicidae</taxon>
        <taxon>Myrmicinae</taxon>
        <taxon>Cardiocondyla</taxon>
    </lineage>
</organism>
<dbReference type="AlphaFoldDB" id="A0AAW2G036"/>
<evidence type="ECO:0000313" key="1">
    <source>
        <dbReference type="EMBL" id="KAL0120745.1"/>
    </source>
</evidence>
<accession>A0AAW2G036</accession>
<keyword evidence="2" id="KW-1185">Reference proteome</keyword>
<proteinExistence type="predicted"/>
<sequence length="54" mass="6082">MPDASWWACSSSQMGQLFCRYHIQSILFQRQIYTYSGVAPPGQDTLPGPPPPLR</sequence>
<reference evidence="1 2" key="1">
    <citation type="submission" date="2023-03" db="EMBL/GenBank/DDBJ databases">
        <title>High recombination rates correlate with genetic variation in Cardiocondyla obscurior ants.</title>
        <authorList>
            <person name="Errbii M."/>
        </authorList>
    </citation>
    <scope>NUCLEOTIDE SEQUENCE [LARGE SCALE GENOMIC DNA]</scope>
    <source>
        <strain evidence="1">Alpha-2009</strain>
        <tissue evidence="1">Whole body</tissue>
    </source>
</reference>
<dbReference type="Proteomes" id="UP001430953">
    <property type="component" value="Unassembled WGS sequence"/>
</dbReference>
<evidence type="ECO:0000313" key="2">
    <source>
        <dbReference type="Proteomes" id="UP001430953"/>
    </source>
</evidence>
<comment type="caution">
    <text evidence="1">The sequence shown here is derived from an EMBL/GenBank/DDBJ whole genome shotgun (WGS) entry which is preliminary data.</text>
</comment>
<protein>
    <submittedName>
        <fullName evidence="1">Uncharacterized protein</fullName>
    </submittedName>
</protein>